<dbReference type="SUPFAM" id="SSF57850">
    <property type="entry name" value="RING/U-box"/>
    <property type="match status" value="1"/>
</dbReference>
<evidence type="ECO:0000313" key="6">
    <source>
        <dbReference type="EMBL" id="CAB0008508.1"/>
    </source>
</evidence>
<protein>
    <recommendedName>
        <fullName evidence="5">RING-type domain-containing protein</fullName>
    </recommendedName>
</protein>
<dbReference type="SMART" id="SM00184">
    <property type="entry name" value="RING"/>
    <property type="match status" value="1"/>
</dbReference>
<evidence type="ECO:0000313" key="7">
    <source>
        <dbReference type="Proteomes" id="UP000479000"/>
    </source>
</evidence>
<keyword evidence="7" id="KW-1185">Reference proteome</keyword>
<dbReference type="AlphaFoldDB" id="A0A6H5GVK2"/>
<keyword evidence="4" id="KW-0812">Transmembrane</keyword>
<keyword evidence="1 3" id="KW-0863">Zinc-finger</keyword>
<keyword evidence="1 3" id="KW-0479">Metal-binding</keyword>
<dbReference type="PANTHER" id="PTHR22996:SF0">
    <property type="entry name" value="RE60872P-RELATED"/>
    <property type="match status" value="1"/>
</dbReference>
<keyword evidence="2" id="KW-0862">Zinc</keyword>
<feature type="transmembrane region" description="Helical" evidence="4">
    <location>
        <begin position="144"/>
        <end position="161"/>
    </location>
</feature>
<dbReference type="PANTHER" id="PTHR22996">
    <property type="entry name" value="MAHOGUNIN"/>
    <property type="match status" value="1"/>
</dbReference>
<dbReference type="InterPro" id="IPR045194">
    <property type="entry name" value="MGRN1/RNF157-like"/>
</dbReference>
<dbReference type="Gene3D" id="3.30.40.10">
    <property type="entry name" value="Zinc/RING finger domain, C3HC4 (zinc finger)"/>
    <property type="match status" value="1"/>
</dbReference>
<evidence type="ECO:0000259" key="5">
    <source>
        <dbReference type="PROSITE" id="PS50089"/>
    </source>
</evidence>
<dbReference type="PROSITE" id="PS50089">
    <property type="entry name" value="ZF_RING_2"/>
    <property type="match status" value="1"/>
</dbReference>
<gene>
    <name evidence="6" type="ORF">NTEN_LOCUS13754</name>
</gene>
<dbReference type="Pfam" id="PF13920">
    <property type="entry name" value="zf-C3HC4_3"/>
    <property type="match status" value="1"/>
</dbReference>
<evidence type="ECO:0000256" key="2">
    <source>
        <dbReference type="ARBA" id="ARBA00022833"/>
    </source>
</evidence>
<evidence type="ECO:0000256" key="4">
    <source>
        <dbReference type="SAM" id="Phobius"/>
    </source>
</evidence>
<keyword evidence="4" id="KW-1133">Transmembrane helix</keyword>
<feature type="transmembrane region" description="Helical" evidence="4">
    <location>
        <begin position="12"/>
        <end position="32"/>
    </location>
</feature>
<dbReference type="OrthoDB" id="1711136at2759"/>
<dbReference type="EMBL" id="CADCXU010020474">
    <property type="protein sequence ID" value="CAB0008508.1"/>
    <property type="molecule type" value="Genomic_DNA"/>
</dbReference>
<accession>A0A6H5GVK2</accession>
<feature type="domain" description="RING-type" evidence="5">
    <location>
        <begin position="285"/>
        <end position="324"/>
    </location>
</feature>
<feature type="transmembrane region" description="Helical" evidence="4">
    <location>
        <begin position="214"/>
        <end position="237"/>
    </location>
</feature>
<dbReference type="GO" id="GO:0016567">
    <property type="term" value="P:protein ubiquitination"/>
    <property type="evidence" value="ECO:0007669"/>
    <property type="project" value="TreeGrafter"/>
</dbReference>
<organism evidence="6 7">
    <name type="scientific">Nesidiocoris tenuis</name>
    <dbReference type="NCBI Taxonomy" id="355587"/>
    <lineage>
        <taxon>Eukaryota</taxon>
        <taxon>Metazoa</taxon>
        <taxon>Ecdysozoa</taxon>
        <taxon>Arthropoda</taxon>
        <taxon>Hexapoda</taxon>
        <taxon>Insecta</taxon>
        <taxon>Pterygota</taxon>
        <taxon>Neoptera</taxon>
        <taxon>Paraneoptera</taxon>
        <taxon>Hemiptera</taxon>
        <taxon>Heteroptera</taxon>
        <taxon>Panheteroptera</taxon>
        <taxon>Cimicomorpha</taxon>
        <taxon>Miridae</taxon>
        <taxon>Dicyphina</taxon>
        <taxon>Nesidiocoris</taxon>
    </lineage>
</organism>
<dbReference type="GO" id="GO:0008270">
    <property type="term" value="F:zinc ion binding"/>
    <property type="evidence" value="ECO:0007669"/>
    <property type="project" value="UniProtKB-KW"/>
</dbReference>
<keyword evidence="4" id="KW-0472">Membrane</keyword>
<dbReference type="InterPro" id="IPR001841">
    <property type="entry name" value="Znf_RING"/>
</dbReference>
<proteinExistence type="predicted"/>
<dbReference type="GO" id="GO:0061630">
    <property type="term" value="F:ubiquitin protein ligase activity"/>
    <property type="evidence" value="ECO:0007669"/>
    <property type="project" value="UniProtKB-EC"/>
</dbReference>
<name>A0A6H5GVK2_9HEMI</name>
<evidence type="ECO:0000256" key="3">
    <source>
        <dbReference type="PROSITE-ProRule" id="PRU00175"/>
    </source>
</evidence>
<dbReference type="InterPro" id="IPR013083">
    <property type="entry name" value="Znf_RING/FYVE/PHD"/>
</dbReference>
<reference evidence="6 7" key="1">
    <citation type="submission" date="2020-02" db="EMBL/GenBank/DDBJ databases">
        <authorList>
            <person name="Ferguson B K."/>
        </authorList>
    </citation>
    <scope>NUCLEOTIDE SEQUENCE [LARGE SCALE GENOMIC DNA]</scope>
</reference>
<evidence type="ECO:0000256" key="1">
    <source>
        <dbReference type="ARBA" id="ARBA00022771"/>
    </source>
</evidence>
<sequence length="400" mass="44569">MILALANVLGTLLYNCYVACFWVGWAITTSAVKSFKLLAMAFRQTFLAARILAEDFTCFLEDVGEIVEKLAWLAYDLSTAGVDRAVDVASSVLLFIKSTPANVCEAVASVKIVSALVRLVVFVRDVFLLVGLCVWETVEFIFELANFLFLIWPGLVVAFLTRKADQFADQIVRTAQDQWFKSACGLVVCYVLYRAVSFSGILNERKLKPVFRRFLSRIHASAAVVVCFVVTGGRIVARKTALAAESFRACAASCWRTAVREFTCRTPTIAALQMKLEQEQAANLCVVCMAKRREVMLLNCRHMLMCKVCAIIVAHENGVCPVCRKPIDNIVNLCGPVEYADRLVDHCVTAIGVSRDNLAFGEEYQGVRHIVVTAVRQDLQQSSIDEFQRLYAEAHVYLEI</sequence>
<dbReference type="Proteomes" id="UP000479000">
    <property type="component" value="Unassembled WGS sequence"/>
</dbReference>